<name>A0AAN8PXK2_PATCE</name>
<protein>
    <submittedName>
        <fullName evidence="1">Uncharacterized protein</fullName>
    </submittedName>
</protein>
<keyword evidence="2" id="KW-1185">Reference proteome</keyword>
<evidence type="ECO:0000313" key="1">
    <source>
        <dbReference type="EMBL" id="KAK6188619.1"/>
    </source>
</evidence>
<comment type="caution">
    <text evidence="1">The sequence shown here is derived from an EMBL/GenBank/DDBJ whole genome shotgun (WGS) entry which is preliminary data.</text>
</comment>
<organism evidence="1 2">
    <name type="scientific">Patella caerulea</name>
    <name type="common">Rayed Mediterranean limpet</name>
    <dbReference type="NCBI Taxonomy" id="87958"/>
    <lineage>
        <taxon>Eukaryota</taxon>
        <taxon>Metazoa</taxon>
        <taxon>Spiralia</taxon>
        <taxon>Lophotrochozoa</taxon>
        <taxon>Mollusca</taxon>
        <taxon>Gastropoda</taxon>
        <taxon>Patellogastropoda</taxon>
        <taxon>Patelloidea</taxon>
        <taxon>Patellidae</taxon>
        <taxon>Patella</taxon>
    </lineage>
</organism>
<proteinExistence type="predicted"/>
<accession>A0AAN8PXK2</accession>
<gene>
    <name evidence="1" type="ORF">SNE40_004760</name>
</gene>
<dbReference type="EMBL" id="JAZGQO010000003">
    <property type="protein sequence ID" value="KAK6188619.1"/>
    <property type="molecule type" value="Genomic_DNA"/>
</dbReference>
<dbReference type="AlphaFoldDB" id="A0AAN8PXK2"/>
<dbReference type="Proteomes" id="UP001347796">
    <property type="component" value="Unassembled WGS sequence"/>
</dbReference>
<evidence type="ECO:0000313" key="2">
    <source>
        <dbReference type="Proteomes" id="UP001347796"/>
    </source>
</evidence>
<reference evidence="1 2" key="1">
    <citation type="submission" date="2024-01" db="EMBL/GenBank/DDBJ databases">
        <title>The genome of the rayed Mediterranean limpet Patella caerulea (Linnaeus, 1758).</title>
        <authorList>
            <person name="Anh-Thu Weber A."/>
            <person name="Halstead-Nussloch G."/>
        </authorList>
    </citation>
    <scope>NUCLEOTIDE SEQUENCE [LARGE SCALE GENOMIC DNA]</scope>
    <source>
        <strain evidence="1">AATW-2023a</strain>
        <tissue evidence="1">Whole specimen</tissue>
    </source>
</reference>
<sequence length="132" mass="15486">MLLLHLRAKIIAYASYKKKNRVKKEKEIEEKINLTKSLIEENPNSQKLFEEFEILNAKLVGIRNEKMTGVMIRSRAQWYEEGEKSSNYFANLEKRNFTNNSILELERNNGETIKDQAKILKCTKNGPENFSM</sequence>